<evidence type="ECO:0000313" key="4">
    <source>
        <dbReference type="Proteomes" id="UP001204851"/>
    </source>
</evidence>
<dbReference type="PANTHER" id="PTHR30531">
    <property type="entry name" value="FLAGELLAR BIOSYNTHETIC PROTEIN FLHB"/>
    <property type="match status" value="1"/>
</dbReference>
<keyword evidence="3" id="KW-0282">Flagellum</keyword>
<evidence type="ECO:0000256" key="1">
    <source>
        <dbReference type="ARBA" id="ARBA00010690"/>
    </source>
</evidence>
<feature type="transmembrane region" description="Helical" evidence="2">
    <location>
        <begin position="144"/>
        <end position="162"/>
    </location>
</feature>
<evidence type="ECO:0000256" key="2">
    <source>
        <dbReference type="SAM" id="Phobius"/>
    </source>
</evidence>
<comment type="caution">
    <text evidence="3">The sequence shown here is derived from an EMBL/GenBank/DDBJ whole genome shotgun (WGS) entry which is preliminary data.</text>
</comment>
<feature type="transmembrane region" description="Helical" evidence="2">
    <location>
        <begin position="32"/>
        <end position="53"/>
    </location>
</feature>
<proteinExistence type="inferred from homology"/>
<organism evidence="3 4">
    <name type="scientific">Ideonella oryzae</name>
    <dbReference type="NCBI Taxonomy" id="2937441"/>
    <lineage>
        <taxon>Bacteria</taxon>
        <taxon>Pseudomonadati</taxon>
        <taxon>Pseudomonadota</taxon>
        <taxon>Betaproteobacteria</taxon>
        <taxon>Burkholderiales</taxon>
        <taxon>Sphaerotilaceae</taxon>
        <taxon>Ideonella</taxon>
    </lineage>
</organism>
<dbReference type="SUPFAM" id="SSF160544">
    <property type="entry name" value="EscU C-terminal domain-like"/>
    <property type="match status" value="1"/>
</dbReference>
<dbReference type="Pfam" id="PF01312">
    <property type="entry name" value="Bac_export_2"/>
    <property type="match status" value="1"/>
</dbReference>
<keyword evidence="3" id="KW-0969">Cilium</keyword>
<dbReference type="InterPro" id="IPR006135">
    <property type="entry name" value="T3SS_substrate_exporter"/>
</dbReference>
<protein>
    <submittedName>
        <fullName evidence="3">Flagellar type III secretion system protein FlhB</fullName>
    </submittedName>
</protein>
<dbReference type="Gene3D" id="3.40.1690.10">
    <property type="entry name" value="secretion proteins EscU"/>
    <property type="match status" value="1"/>
</dbReference>
<keyword evidence="2" id="KW-0472">Membrane</keyword>
<dbReference type="Proteomes" id="UP001204851">
    <property type="component" value="Unassembled WGS sequence"/>
</dbReference>
<feature type="transmembrane region" description="Helical" evidence="2">
    <location>
        <begin position="95"/>
        <end position="116"/>
    </location>
</feature>
<name>A0ABT1BLG3_9BURK</name>
<comment type="similarity">
    <text evidence="1">Belongs to the type III secretion exporter family.</text>
</comment>
<feature type="transmembrane region" description="Helical" evidence="2">
    <location>
        <begin position="73"/>
        <end position="89"/>
    </location>
</feature>
<dbReference type="PANTHER" id="PTHR30531:SF12">
    <property type="entry name" value="FLAGELLAR BIOSYNTHETIC PROTEIN FLHB"/>
    <property type="match status" value="1"/>
</dbReference>
<keyword evidence="4" id="KW-1185">Reference proteome</keyword>
<dbReference type="RefSeq" id="WP_252769591.1">
    <property type="nucleotide sequence ID" value="NZ_JAMXMC010000005.1"/>
</dbReference>
<accession>A0ABT1BLG3</accession>
<reference evidence="3 4" key="1">
    <citation type="submission" date="2022-06" db="EMBL/GenBank/DDBJ databases">
        <title>Ideonella sp. NS12-5 Genome sequencing and assembly.</title>
        <authorList>
            <person name="Jung Y."/>
        </authorList>
    </citation>
    <scope>NUCLEOTIDE SEQUENCE [LARGE SCALE GENOMIC DNA]</scope>
    <source>
        <strain evidence="3 4">NS12-5</strain>
    </source>
</reference>
<dbReference type="PRINTS" id="PR00950">
    <property type="entry name" value="TYPE3IMSPROT"/>
</dbReference>
<dbReference type="InterPro" id="IPR029025">
    <property type="entry name" value="T3SS_substrate_exporter_C"/>
</dbReference>
<gene>
    <name evidence="3" type="ORF">M0L44_10065</name>
</gene>
<feature type="transmembrane region" description="Helical" evidence="2">
    <location>
        <begin position="182"/>
        <end position="209"/>
    </location>
</feature>
<sequence>MADEAGDKTEQASQQKLRKVREQGQVVRSRDVATAIGLMVGLKLTLLLMPLWLADFEALFRLILSPMDGPAGLLNLGSLVFPAVMLLLVKMVAPLAVIPLAIVAGSLWPGGWIFSFENLQPKLERFNPLSNLGRLFSGKHLSEFGLSLFKVGVLLAVLWHVVRSSVTESLHLQSLTLGQAIATGAGVMMDGILSMALVFVLFALADLPLQRLMFMRQQRMSKQELKEEHKNNEGRPEVRQRIRQLQMALARRGARKTVPTADVVIVNPEHYAVALKYDEKRAQAPYVVAKGIDEMALYIRQLAREHRVEVLEIPPLARAIYRTSQVQQQIPAALYKAVALVLHHVLALQAFHQGRRGAAPVLPTDIPVPAHLSEITP</sequence>
<keyword evidence="2" id="KW-0812">Transmembrane</keyword>
<evidence type="ECO:0000313" key="3">
    <source>
        <dbReference type="EMBL" id="MCO5977055.1"/>
    </source>
</evidence>
<dbReference type="EMBL" id="JAMXMC010000005">
    <property type="protein sequence ID" value="MCO5977055.1"/>
    <property type="molecule type" value="Genomic_DNA"/>
</dbReference>
<keyword evidence="3" id="KW-0966">Cell projection</keyword>
<dbReference type="Gene3D" id="6.10.250.2080">
    <property type="match status" value="1"/>
</dbReference>
<keyword evidence="2" id="KW-1133">Transmembrane helix</keyword>